<proteinExistence type="predicted"/>
<evidence type="ECO:0000313" key="2">
    <source>
        <dbReference type="EMBL" id="OWV09578.1"/>
    </source>
</evidence>
<dbReference type="SUPFAM" id="SSF53474">
    <property type="entry name" value="alpha/beta-Hydrolases"/>
    <property type="match status" value="1"/>
</dbReference>
<reference evidence="2 3" key="1">
    <citation type="submission" date="2017-03" db="EMBL/GenBank/DDBJ databases">
        <title>Whole genome sequence of Micromonospora wenchangensis, isolated from mangrove soil.</title>
        <authorList>
            <person name="Yang H."/>
        </authorList>
    </citation>
    <scope>NUCLEOTIDE SEQUENCE [LARGE SCALE GENOMIC DNA]</scope>
    <source>
        <strain evidence="2 3">CCTCC AA 2012002</strain>
    </source>
</reference>
<organism evidence="2 3">
    <name type="scientific">Micromonospora wenchangensis</name>
    <dbReference type="NCBI Taxonomy" id="1185415"/>
    <lineage>
        <taxon>Bacteria</taxon>
        <taxon>Bacillati</taxon>
        <taxon>Actinomycetota</taxon>
        <taxon>Actinomycetes</taxon>
        <taxon>Micromonosporales</taxon>
        <taxon>Micromonosporaceae</taxon>
        <taxon>Micromonospora</taxon>
    </lineage>
</organism>
<dbReference type="GO" id="GO:0046464">
    <property type="term" value="P:acylglycerol catabolic process"/>
    <property type="evidence" value="ECO:0007669"/>
    <property type="project" value="TreeGrafter"/>
</dbReference>
<gene>
    <name evidence="2" type="ORF">B5D80_09320</name>
</gene>
<protein>
    <recommendedName>
        <fullName evidence="1">AB hydrolase-1 domain-containing protein</fullName>
    </recommendedName>
</protein>
<dbReference type="InterPro" id="IPR050266">
    <property type="entry name" value="AB_hydrolase_sf"/>
</dbReference>
<dbReference type="RefSeq" id="WP_088643389.1">
    <property type="nucleotide sequence ID" value="NZ_MZMV01000011.1"/>
</dbReference>
<dbReference type="PANTHER" id="PTHR43798:SF33">
    <property type="entry name" value="HYDROLASE, PUTATIVE (AFU_ORTHOLOGUE AFUA_2G14860)-RELATED"/>
    <property type="match status" value="1"/>
</dbReference>
<feature type="domain" description="AB hydrolase-1" evidence="1">
    <location>
        <begin position="32"/>
        <end position="166"/>
    </location>
</feature>
<evidence type="ECO:0000313" key="3">
    <source>
        <dbReference type="Proteomes" id="UP000197174"/>
    </source>
</evidence>
<comment type="caution">
    <text evidence="2">The sequence shown here is derived from an EMBL/GenBank/DDBJ whole genome shotgun (WGS) entry which is preliminary data.</text>
</comment>
<dbReference type="InterPro" id="IPR000073">
    <property type="entry name" value="AB_hydrolase_1"/>
</dbReference>
<dbReference type="Pfam" id="PF00561">
    <property type="entry name" value="Abhydrolase_1"/>
    <property type="match status" value="1"/>
</dbReference>
<dbReference type="Proteomes" id="UP000197174">
    <property type="component" value="Unassembled WGS sequence"/>
</dbReference>
<dbReference type="EMBL" id="MZMV01000011">
    <property type="protein sequence ID" value="OWV09578.1"/>
    <property type="molecule type" value="Genomic_DNA"/>
</dbReference>
<dbReference type="PANTHER" id="PTHR43798">
    <property type="entry name" value="MONOACYLGLYCEROL LIPASE"/>
    <property type="match status" value="1"/>
</dbReference>
<dbReference type="PRINTS" id="PR00111">
    <property type="entry name" value="ABHYDROLASE"/>
</dbReference>
<evidence type="ECO:0000259" key="1">
    <source>
        <dbReference type="Pfam" id="PF00561"/>
    </source>
</evidence>
<dbReference type="InterPro" id="IPR029058">
    <property type="entry name" value="AB_hydrolase_fold"/>
</dbReference>
<dbReference type="InterPro" id="IPR000639">
    <property type="entry name" value="Epox_hydrolase-like"/>
</dbReference>
<dbReference type="AlphaFoldDB" id="A0A246RPR4"/>
<name>A0A246RPR4_9ACTN</name>
<keyword evidence="3" id="KW-1185">Reference proteome</keyword>
<accession>A0A246RPR4</accession>
<dbReference type="OrthoDB" id="3507586at2"/>
<dbReference type="PRINTS" id="PR00412">
    <property type="entry name" value="EPOXHYDRLASE"/>
</dbReference>
<dbReference type="GO" id="GO:0047372">
    <property type="term" value="F:monoacylglycerol lipase activity"/>
    <property type="evidence" value="ECO:0007669"/>
    <property type="project" value="TreeGrafter"/>
</dbReference>
<dbReference type="GO" id="GO:0016020">
    <property type="term" value="C:membrane"/>
    <property type="evidence" value="ECO:0007669"/>
    <property type="project" value="TreeGrafter"/>
</dbReference>
<sequence length="296" mass="31769">MSCTTHGYRATIEKIQLDDLHVSVRRAGTGSPVMLLHGFPHTKEIWREVEPLLVATGHQVLMPDLRGTGGTQRTTGGYDAASLAMDQIRLLDAFAVRAAHVVGFDVGAAPAFALAAAHPDRVLSLTIVEAVISGLAGAEDFLNASGPWWFGFHQAPAGLAESVLSGDEDRYLRFFLGNGSRAGVPEDLARHFVRAYTGRDSLRAAFEHYRAMPANAQWNRSWAEHGRLTMPVTAVGASTVGDAPARQLTLIADHLDEHLLPHSGHLVPVDAPDDLAAIVAATAARATSARTRPRTR</sequence>
<dbReference type="Gene3D" id="3.40.50.1820">
    <property type="entry name" value="alpha/beta hydrolase"/>
    <property type="match status" value="1"/>
</dbReference>